<evidence type="ECO:0000313" key="3">
    <source>
        <dbReference type="Proteomes" id="UP000253790"/>
    </source>
</evidence>
<keyword evidence="3" id="KW-1185">Reference proteome</keyword>
<dbReference type="Gene3D" id="3.40.50.1820">
    <property type="entry name" value="alpha/beta hydrolase"/>
    <property type="match status" value="1"/>
</dbReference>
<feature type="compositionally biased region" description="Low complexity" evidence="1">
    <location>
        <begin position="444"/>
        <end position="455"/>
    </location>
</feature>
<organism evidence="2 3">
    <name type="scientific">Ornithinimicrobium avium</name>
    <dbReference type="NCBI Taxonomy" id="2283195"/>
    <lineage>
        <taxon>Bacteria</taxon>
        <taxon>Bacillati</taxon>
        <taxon>Actinomycetota</taxon>
        <taxon>Actinomycetes</taxon>
        <taxon>Micrococcales</taxon>
        <taxon>Ornithinimicrobiaceae</taxon>
        <taxon>Ornithinimicrobium</taxon>
    </lineage>
</organism>
<sequence length="477" mass="51333">MTDAATAPAPVSDRRTDVPFEPGVGAHLEHSAEPQDVRWTFAPFDVAAAWTKGWVDWTTNAVRRGSTPLGVLADAQRFWSVATERKQPAWSTPFRVVREWPVARLLDFSTEPGSDVVPTVFLPPQAGHASTIVDHAPGQSQVVTALEEGLTRLFVVDWLGATTATKDTTVEDYVKVLDETLAQLGGRANLVGDCQGGWLATIYAALRPGSVASLTIGAAPIDFHAGAGAIQDWVDSMGSEEDPMLGYRLLVEANGGVHRGELQVNGFKMMEPAGELTRLADLWANVGDPEHVERYRRFVSWFETPQDMPGAFYLWTVEHLFLNNELVAGTLQVGDETVDLGRITMPVNLLAGTGDHITPPGQVWALAEHVSTPPEDVSSHFVEAGHLGLFMGRRALKEHWAPLFRSVREKTAVAPAQSKPAPKPASAPKTSAAKKAPAKKAPAKKAPVQTAPTAKTEPASTPVAKPSTARKDSPKKA</sequence>
<feature type="compositionally biased region" description="Low complexity" evidence="1">
    <location>
        <begin position="412"/>
        <end position="435"/>
    </location>
</feature>
<dbReference type="EMBL" id="CP031229">
    <property type="protein sequence ID" value="AXH95804.1"/>
    <property type="molecule type" value="Genomic_DNA"/>
</dbReference>
<dbReference type="InterPro" id="IPR051321">
    <property type="entry name" value="PHA/PHB_synthase"/>
</dbReference>
<dbReference type="SUPFAM" id="SSF53474">
    <property type="entry name" value="alpha/beta-Hydrolases"/>
    <property type="match status" value="1"/>
</dbReference>
<dbReference type="InterPro" id="IPR024501">
    <property type="entry name" value="DUF3141"/>
</dbReference>
<dbReference type="KEGG" id="orn:DV701_06390"/>
<dbReference type="RefSeq" id="WP_114927569.1">
    <property type="nucleotide sequence ID" value="NZ_CP031229.1"/>
</dbReference>
<evidence type="ECO:0000313" key="2">
    <source>
        <dbReference type="EMBL" id="AXH95804.1"/>
    </source>
</evidence>
<proteinExistence type="predicted"/>
<dbReference type="PANTHER" id="PTHR36837:SF2">
    <property type="entry name" value="POLY(3-HYDROXYALKANOATE) POLYMERASE SUBUNIT PHAC"/>
    <property type="match status" value="1"/>
</dbReference>
<reference evidence="2 3" key="1">
    <citation type="submission" date="2018-07" db="EMBL/GenBank/DDBJ databases">
        <title>Complete genome sequencing of Ornithinimicrobium sp. AMA3305.</title>
        <authorList>
            <person name="Bae J.-W."/>
        </authorList>
    </citation>
    <scope>NUCLEOTIDE SEQUENCE [LARGE SCALE GENOMIC DNA]</scope>
    <source>
        <strain evidence="2 3">AMA3305</strain>
    </source>
</reference>
<dbReference type="OrthoDB" id="4854336at2"/>
<evidence type="ECO:0000256" key="1">
    <source>
        <dbReference type="SAM" id="MobiDB-lite"/>
    </source>
</evidence>
<dbReference type="InterPro" id="IPR029058">
    <property type="entry name" value="AB_hydrolase_fold"/>
</dbReference>
<dbReference type="Pfam" id="PF11339">
    <property type="entry name" value="DUF3141"/>
    <property type="match status" value="1"/>
</dbReference>
<feature type="region of interest" description="Disordered" evidence="1">
    <location>
        <begin position="1"/>
        <end position="31"/>
    </location>
</feature>
<feature type="region of interest" description="Disordered" evidence="1">
    <location>
        <begin position="412"/>
        <end position="477"/>
    </location>
</feature>
<name>A0A345NL96_9MICO</name>
<dbReference type="AlphaFoldDB" id="A0A345NL96"/>
<accession>A0A345NL96</accession>
<dbReference type="Proteomes" id="UP000253790">
    <property type="component" value="Chromosome"/>
</dbReference>
<gene>
    <name evidence="2" type="ORF">DV701_06390</name>
</gene>
<protein>
    <submittedName>
        <fullName evidence="2">DUF3141 domain-containing protein</fullName>
    </submittedName>
</protein>
<dbReference type="PANTHER" id="PTHR36837">
    <property type="entry name" value="POLY(3-HYDROXYALKANOATE) POLYMERASE SUBUNIT PHAC"/>
    <property type="match status" value="1"/>
</dbReference>